<dbReference type="Proteomes" id="UP000198728">
    <property type="component" value="Unassembled WGS sequence"/>
</dbReference>
<dbReference type="InterPro" id="IPR052164">
    <property type="entry name" value="Anthracycline_SecMetBiosynth"/>
</dbReference>
<sequence>MSLNHGAIWWSELKTSDVRGALKYYGDVCGWSFDAMPMEGGDYHVAVAHGKPIAGISDMTGSEQFEESTPHWFTYIAVDDVDRAAERTRFAGGRIIRPPFDVPEVGRIAIVADTSGAVVGLMTPAYEADEAEEAPMDDDGTEDNFPV</sequence>
<reference evidence="3 4" key="1">
    <citation type="submission" date="2016-10" db="EMBL/GenBank/DDBJ databases">
        <authorList>
            <person name="de Groot N.N."/>
        </authorList>
    </citation>
    <scope>NUCLEOTIDE SEQUENCE [LARGE SCALE GENOMIC DNA]</scope>
    <source>
        <strain evidence="3 4">DSM 19548</strain>
    </source>
</reference>
<dbReference type="STRING" id="441112.SAMN04488094_10498"/>
<dbReference type="AlphaFoldDB" id="A0A1I1IIM5"/>
<proteinExistence type="predicted"/>
<organism evidence="3 4">
    <name type="scientific">Tropicimonas isoalkanivorans</name>
    <dbReference type="NCBI Taxonomy" id="441112"/>
    <lineage>
        <taxon>Bacteria</taxon>
        <taxon>Pseudomonadati</taxon>
        <taxon>Pseudomonadota</taxon>
        <taxon>Alphaproteobacteria</taxon>
        <taxon>Rhodobacterales</taxon>
        <taxon>Roseobacteraceae</taxon>
        <taxon>Tropicimonas</taxon>
    </lineage>
</organism>
<dbReference type="PANTHER" id="PTHR33993">
    <property type="entry name" value="GLYOXALASE-RELATED"/>
    <property type="match status" value="1"/>
</dbReference>
<name>A0A1I1IIM5_9RHOB</name>
<evidence type="ECO:0000259" key="2">
    <source>
        <dbReference type="PROSITE" id="PS51819"/>
    </source>
</evidence>
<dbReference type="Gene3D" id="3.10.180.10">
    <property type="entry name" value="2,3-Dihydroxybiphenyl 1,2-Dioxygenase, domain 1"/>
    <property type="match status" value="1"/>
</dbReference>
<dbReference type="EMBL" id="FOLG01000004">
    <property type="protein sequence ID" value="SFC35821.1"/>
    <property type="molecule type" value="Genomic_DNA"/>
</dbReference>
<feature type="domain" description="VOC" evidence="2">
    <location>
        <begin position="7"/>
        <end position="124"/>
    </location>
</feature>
<dbReference type="InterPro" id="IPR004360">
    <property type="entry name" value="Glyas_Fos-R_dOase_dom"/>
</dbReference>
<evidence type="ECO:0000313" key="4">
    <source>
        <dbReference type="Proteomes" id="UP000198728"/>
    </source>
</evidence>
<protein>
    <recommendedName>
        <fullName evidence="2">VOC domain-containing protein</fullName>
    </recommendedName>
</protein>
<accession>A0A1I1IIM5</accession>
<dbReference type="Pfam" id="PF00903">
    <property type="entry name" value="Glyoxalase"/>
    <property type="match status" value="1"/>
</dbReference>
<dbReference type="CDD" id="cd07247">
    <property type="entry name" value="SgaA_N_like"/>
    <property type="match status" value="1"/>
</dbReference>
<dbReference type="InterPro" id="IPR029068">
    <property type="entry name" value="Glyas_Bleomycin-R_OHBP_Dase"/>
</dbReference>
<dbReference type="PROSITE" id="PS51819">
    <property type="entry name" value="VOC"/>
    <property type="match status" value="1"/>
</dbReference>
<evidence type="ECO:0000256" key="1">
    <source>
        <dbReference type="SAM" id="MobiDB-lite"/>
    </source>
</evidence>
<dbReference type="RefSeq" id="WP_177208305.1">
    <property type="nucleotide sequence ID" value="NZ_FOLG01000004.1"/>
</dbReference>
<dbReference type="SUPFAM" id="SSF54593">
    <property type="entry name" value="Glyoxalase/Bleomycin resistance protein/Dihydroxybiphenyl dioxygenase"/>
    <property type="match status" value="1"/>
</dbReference>
<dbReference type="PANTHER" id="PTHR33993:SF14">
    <property type="entry name" value="GB|AAF24581.1"/>
    <property type="match status" value="1"/>
</dbReference>
<gene>
    <name evidence="3" type="ORF">SAMN04488094_10498</name>
</gene>
<feature type="region of interest" description="Disordered" evidence="1">
    <location>
        <begin position="128"/>
        <end position="147"/>
    </location>
</feature>
<keyword evidence="4" id="KW-1185">Reference proteome</keyword>
<evidence type="ECO:0000313" key="3">
    <source>
        <dbReference type="EMBL" id="SFC35821.1"/>
    </source>
</evidence>
<dbReference type="InterPro" id="IPR037523">
    <property type="entry name" value="VOC_core"/>
</dbReference>